<protein>
    <recommendedName>
        <fullName evidence="2 10">FAD:protein FMN transferase</fullName>
        <ecNumber evidence="1 10">2.7.1.180</ecNumber>
    </recommendedName>
    <alternativeName>
        <fullName evidence="8 10">Flavin transferase</fullName>
    </alternativeName>
</protein>
<comment type="similarity">
    <text evidence="10">Belongs to the ApbE family.</text>
</comment>
<accession>A0A0K2SQ70</accession>
<evidence type="ECO:0000256" key="2">
    <source>
        <dbReference type="ARBA" id="ARBA00016337"/>
    </source>
</evidence>
<evidence type="ECO:0000256" key="3">
    <source>
        <dbReference type="ARBA" id="ARBA00022630"/>
    </source>
</evidence>
<keyword evidence="6 10" id="KW-0274">FAD</keyword>
<comment type="catalytic activity">
    <reaction evidence="9 10">
        <text>L-threonyl-[protein] + FAD = FMN-L-threonyl-[protein] + AMP + H(+)</text>
        <dbReference type="Rhea" id="RHEA:36847"/>
        <dbReference type="Rhea" id="RHEA-COMP:11060"/>
        <dbReference type="Rhea" id="RHEA-COMP:11061"/>
        <dbReference type="ChEBI" id="CHEBI:15378"/>
        <dbReference type="ChEBI" id="CHEBI:30013"/>
        <dbReference type="ChEBI" id="CHEBI:57692"/>
        <dbReference type="ChEBI" id="CHEBI:74257"/>
        <dbReference type="ChEBI" id="CHEBI:456215"/>
        <dbReference type="EC" id="2.7.1.180"/>
    </reaction>
</comment>
<evidence type="ECO:0000256" key="9">
    <source>
        <dbReference type="ARBA" id="ARBA00048540"/>
    </source>
</evidence>
<dbReference type="Pfam" id="PF02424">
    <property type="entry name" value="ApbE"/>
    <property type="match status" value="1"/>
</dbReference>
<reference evidence="14" key="1">
    <citation type="submission" date="2015-07" db="EMBL/GenBank/DDBJ databases">
        <title>Complete genome sequence and phylogenetic analysis of Limnochorda pilosa.</title>
        <authorList>
            <person name="Watanabe M."/>
            <person name="Kojima H."/>
            <person name="Fukui M."/>
        </authorList>
    </citation>
    <scope>NUCLEOTIDE SEQUENCE [LARGE SCALE GENOMIC DNA]</scope>
    <source>
        <strain evidence="14">HC45</strain>
    </source>
</reference>
<dbReference type="PATRIC" id="fig|1555112.3.peg.3465"/>
<evidence type="ECO:0000256" key="6">
    <source>
        <dbReference type="ARBA" id="ARBA00022827"/>
    </source>
</evidence>
<feature type="signal peptide" evidence="12">
    <location>
        <begin position="1"/>
        <end position="22"/>
    </location>
</feature>
<feature type="binding site" evidence="11">
    <location>
        <position position="305"/>
    </location>
    <ligand>
        <name>Mg(2+)</name>
        <dbReference type="ChEBI" id="CHEBI:18420"/>
    </ligand>
</feature>
<gene>
    <name evidence="13" type="ORF">LIP_3429</name>
</gene>
<keyword evidence="5 10" id="KW-0479">Metal-binding</keyword>
<evidence type="ECO:0000256" key="4">
    <source>
        <dbReference type="ARBA" id="ARBA00022679"/>
    </source>
</evidence>
<keyword evidence="4 10" id="KW-0808">Transferase</keyword>
<evidence type="ECO:0000256" key="1">
    <source>
        <dbReference type="ARBA" id="ARBA00011955"/>
    </source>
</evidence>
<keyword evidence="14" id="KW-1185">Reference proteome</keyword>
<feature type="binding site" evidence="11">
    <location>
        <position position="301"/>
    </location>
    <ligand>
        <name>Mg(2+)</name>
        <dbReference type="ChEBI" id="CHEBI:18420"/>
    </ligand>
</feature>
<evidence type="ECO:0000256" key="8">
    <source>
        <dbReference type="ARBA" id="ARBA00031306"/>
    </source>
</evidence>
<sequence length="351" mass="36820">MPRRAWGLAAVLAAAAVAVAAAADRGRGGDPVEVTGFSMGTYVHVVAEGPGAQEAAAGVLPELDRMTRALDRFDPGSDVARLNARAGEGPVTVGSETTRLIGEALRLARLSDGAFDPTIGPLVDLWGFVDPEAVEENEDAQGTVRGRHLPDVPAIEAARARVGYRWLQLAEDGQAASLDRAGMVLDLGGIAKGWAVDRLAERFRGAGVTRALIDLGGNLYALGGRPDGSPWRVGIQHPRRPGAVIAVVEATDEALATSGDYERYFIDGGTRYSHLLDPATGYPARELASVTVLAPHGVDADGLSTAVFVLGPERGARLVESLPGVEAVFVDTEMKVTYTSGLRGRIQVMDP</sequence>
<dbReference type="GO" id="GO:0046872">
    <property type="term" value="F:metal ion binding"/>
    <property type="evidence" value="ECO:0007669"/>
    <property type="project" value="UniProtKB-UniRule"/>
</dbReference>
<feature type="binding site" evidence="11">
    <location>
        <position position="189"/>
    </location>
    <ligand>
        <name>Mg(2+)</name>
        <dbReference type="ChEBI" id="CHEBI:18420"/>
    </ligand>
</feature>
<dbReference type="PANTHER" id="PTHR30040:SF2">
    <property type="entry name" value="FAD:PROTEIN FMN TRANSFERASE"/>
    <property type="match status" value="1"/>
</dbReference>
<evidence type="ECO:0000256" key="7">
    <source>
        <dbReference type="ARBA" id="ARBA00022842"/>
    </source>
</evidence>
<dbReference type="GO" id="GO:0016740">
    <property type="term" value="F:transferase activity"/>
    <property type="evidence" value="ECO:0007669"/>
    <property type="project" value="UniProtKB-UniRule"/>
</dbReference>
<evidence type="ECO:0000313" key="13">
    <source>
        <dbReference type="EMBL" id="BAS29241.1"/>
    </source>
</evidence>
<dbReference type="RefSeq" id="WP_068140741.1">
    <property type="nucleotide sequence ID" value="NZ_AP014924.1"/>
</dbReference>
<feature type="chain" id="PRO_5039937881" description="FAD:protein FMN transferase" evidence="12">
    <location>
        <begin position="23"/>
        <end position="351"/>
    </location>
</feature>
<evidence type="ECO:0000313" key="14">
    <source>
        <dbReference type="Proteomes" id="UP000065807"/>
    </source>
</evidence>
<dbReference type="STRING" id="1555112.LIP_3429"/>
<reference evidence="14" key="2">
    <citation type="journal article" date="2016" name="Int. J. Syst. Evol. Microbiol.">
        <title>Complete genome sequence and cell structure of Limnochorda pilosa, a Gram-negative spore-former within the phylum Firmicutes.</title>
        <authorList>
            <person name="Watanabe M."/>
            <person name="Kojima H."/>
            <person name="Fukui M."/>
        </authorList>
    </citation>
    <scope>NUCLEOTIDE SEQUENCE [LARGE SCALE GENOMIC DNA]</scope>
    <source>
        <strain evidence="14">HC45</strain>
    </source>
</reference>
<name>A0A0K2SQ70_LIMPI</name>
<evidence type="ECO:0000256" key="11">
    <source>
        <dbReference type="PIRSR" id="PIRSR006268-2"/>
    </source>
</evidence>
<organism evidence="13 14">
    <name type="scientific">Limnochorda pilosa</name>
    <dbReference type="NCBI Taxonomy" id="1555112"/>
    <lineage>
        <taxon>Bacteria</taxon>
        <taxon>Bacillati</taxon>
        <taxon>Bacillota</taxon>
        <taxon>Limnochordia</taxon>
        <taxon>Limnochordales</taxon>
        <taxon>Limnochordaceae</taxon>
        <taxon>Limnochorda</taxon>
    </lineage>
</organism>
<proteinExistence type="inferred from homology"/>
<dbReference type="OrthoDB" id="9778595at2"/>
<keyword evidence="3 10" id="KW-0285">Flavoprotein</keyword>
<dbReference type="Gene3D" id="3.10.520.10">
    <property type="entry name" value="ApbE-like domains"/>
    <property type="match status" value="1"/>
</dbReference>
<comment type="cofactor">
    <cofactor evidence="11">
        <name>Mg(2+)</name>
        <dbReference type="ChEBI" id="CHEBI:18420"/>
    </cofactor>
    <cofactor evidence="11">
        <name>Mn(2+)</name>
        <dbReference type="ChEBI" id="CHEBI:29035"/>
    </cofactor>
    <text evidence="11">Magnesium. Can also use manganese.</text>
</comment>
<keyword evidence="12" id="KW-0732">Signal</keyword>
<dbReference type="PIRSF" id="PIRSF006268">
    <property type="entry name" value="ApbE"/>
    <property type="match status" value="1"/>
</dbReference>
<dbReference type="SUPFAM" id="SSF143631">
    <property type="entry name" value="ApbE-like"/>
    <property type="match status" value="1"/>
</dbReference>
<dbReference type="KEGG" id="lpil:LIP_3429"/>
<evidence type="ECO:0000256" key="5">
    <source>
        <dbReference type="ARBA" id="ARBA00022723"/>
    </source>
</evidence>
<dbReference type="PANTHER" id="PTHR30040">
    <property type="entry name" value="THIAMINE BIOSYNTHESIS LIPOPROTEIN APBE"/>
    <property type="match status" value="1"/>
</dbReference>
<dbReference type="AlphaFoldDB" id="A0A0K2SQ70"/>
<dbReference type="InterPro" id="IPR024932">
    <property type="entry name" value="ApbE"/>
</dbReference>
<evidence type="ECO:0000256" key="10">
    <source>
        <dbReference type="PIRNR" id="PIRNR006268"/>
    </source>
</evidence>
<dbReference type="EC" id="2.7.1.180" evidence="1 10"/>
<dbReference type="EMBL" id="AP014924">
    <property type="protein sequence ID" value="BAS29241.1"/>
    <property type="molecule type" value="Genomic_DNA"/>
</dbReference>
<evidence type="ECO:0000256" key="12">
    <source>
        <dbReference type="SAM" id="SignalP"/>
    </source>
</evidence>
<keyword evidence="7 10" id="KW-0460">Magnesium</keyword>
<dbReference type="Proteomes" id="UP000065807">
    <property type="component" value="Chromosome"/>
</dbReference>
<dbReference type="InterPro" id="IPR003374">
    <property type="entry name" value="ApbE-like_sf"/>
</dbReference>